<keyword evidence="2" id="KW-1133">Transmembrane helix</keyword>
<comment type="caution">
    <text evidence="4">The sequence shown here is derived from an EMBL/GenBank/DDBJ whole genome shotgun (WGS) entry which is preliminary data.</text>
</comment>
<name>A0AAD8PCD0_BABGI</name>
<evidence type="ECO:0000313" key="5">
    <source>
        <dbReference type="Proteomes" id="UP001230268"/>
    </source>
</evidence>
<dbReference type="InterPro" id="IPR000195">
    <property type="entry name" value="Rab-GAP-TBC_dom"/>
</dbReference>
<dbReference type="FunFam" id="1.10.8.270:FF:000033">
    <property type="entry name" value="GTPase-activating protein, putative"/>
    <property type="match status" value="1"/>
</dbReference>
<keyword evidence="2" id="KW-0472">Membrane</keyword>
<keyword evidence="5" id="KW-1185">Reference proteome</keyword>
<feature type="transmembrane region" description="Helical" evidence="2">
    <location>
        <begin position="218"/>
        <end position="240"/>
    </location>
</feature>
<feature type="domain" description="Rab-GAP TBC" evidence="3">
    <location>
        <begin position="64"/>
        <end position="250"/>
    </location>
</feature>
<dbReference type="Gene3D" id="1.10.472.80">
    <property type="entry name" value="Ypt/Rab-GAP domain of gyp1p, domain 3"/>
    <property type="match status" value="1"/>
</dbReference>
<dbReference type="SUPFAM" id="SSF47923">
    <property type="entry name" value="Ypt/Rab-GAP domain of gyp1p"/>
    <property type="match status" value="2"/>
</dbReference>
<sequence length="374" mass="43082">MVEDAKGSSENSLTAKNEFIIVFLSIGEPCSPLRNEKWMSMKKRGLATFAKNHWNTFLRRTNRGIPQDFRWDSWKVALKYDHYVSLVADDYEKLASQTNEYSSIIQIDVPRTFPELKVFDDQVKQMLSRILVAYSNYHPEVGYCQGMNFVAGLLLLVSGFNELETYVCFVGLMNSFGLAEFYMPSFPLIQKYIQAFDKLTNEMWPDLHAHLKKEEMSVAVFLHQWFLTMFVVILPLRTVVTLWDYMLFNGLSSVMAVSFGVLHLLTPQLIQLKFEGIMGLLKHIKDTDLKDDIRVGRIIVNQAYRIVADRGDLNDIISEQRDVTTTTPPKFEDVASQDNDSQVAPKDRQNILAKIASKLKLDEPYQDDMDLMDE</sequence>
<evidence type="ECO:0000259" key="3">
    <source>
        <dbReference type="PROSITE" id="PS50086"/>
    </source>
</evidence>
<dbReference type="Pfam" id="PF00566">
    <property type="entry name" value="RabGAP-TBC"/>
    <property type="match status" value="1"/>
</dbReference>
<dbReference type="PANTHER" id="PTHR47219:SF9">
    <property type="entry name" value="GTPASE ACTIVATING PROTEIN AND CENTROSOME-ASSOCIATED, ISOFORM B"/>
    <property type="match status" value="1"/>
</dbReference>
<proteinExistence type="predicted"/>
<dbReference type="AlphaFoldDB" id="A0AAD8PCD0"/>
<reference evidence="4" key="1">
    <citation type="submission" date="2023-08" db="EMBL/GenBank/DDBJ databases">
        <title>Draft sequence of the Babesia gibsoni genome.</title>
        <authorList>
            <person name="Yamagishi J.Y."/>
            <person name="Xuan X.X."/>
        </authorList>
    </citation>
    <scope>NUCLEOTIDE SEQUENCE</scope>
    <source>
        <strain evidence="4">Azabu</strain>
    </source>
</reference>
<dbReference type="SMART" id="SM00164">
    <property type="entry name" value="TBC"/>
    <property type="match status" value="1"/>
</dbReference>
<dbReference type="GO" id="GO:0031267">
    <property type="term" value="F:small GTPase binding"/>
    <property type="evidence" value="ECO:0007669"/>
    <property type="project" value="TreeGrafter"/>
</dbReference>
<feature type="region of interest" description="Disordered" evidence="1">
    <location>
        <begin position="324"/>
        <end position="347"/>
    </location>
</feature>
<dbReference type="EMBL" id="JAVEPI010000005">
    <property type="protein sequence ID" value="KAK1441933.1"/>
    <property type="molecule type" value="Genomic_DNA"/>
</dbReference>
<evidence type="ECO:0000313" key="4">
    <source>
        <dbReference type="EMBL" id="KAK1441933.1"/>
    </source>
</evidence>
<dbReference type="PROSITE" id="PS50086">
    <property type="entry name" value="TBC_RABGAP"/>
    <property type="match status" value="1"/>
</dbReference>
<dbReference type="Gene3D" id="1.10.8.270">
    <property type="entry name" value="putative rabgap domain of human tbc1 domain family member 14 like domains"/>
    <property type="match status" value="1"/>
</dbReference>
<protein>
    <submittedName>
        <fullName evidence="4">Rab GTPase-activating protein 1</fullName>
    </submittedName>
</protein>
<keyword evidence="2" id="KW-0812">Transmembrane</keyword>
<evidence type="ECO:0000256" key="2">
    <source>
        <dbReference type="SAM" id="Phobius"/>
    </source>
</evidence>
<dbReference type="GO" id="GO:0005096">
    <property type="term" value="F:GTPase activator activity"/>
    <property type="evidence" value="ECO:0007669"/>
    <property type="project" value="TreeGrafter"/>
</dbReference>
<dbReference type="InterPro" id="IPR050302">
    <property type="entry name" value="Rab_GAP_TBC_domain"/>
</dbReference>
<organism evidence="4 5">
    <name type="scientific">Babesia gibsoni</name>
    <dbReference type="NCBI Taxonomy" id="33632"/>
    <lineage>
        <taxon>Eukaryota</taxon>
        <taxon>Sar</taxon>
        <taxon>Alveolata</taxon>
        <taxon>Apicomplexa</taxon>
        <taxon>Aconoidasida</taxon>
        <taxon>Piroplasmida</taxon>
        <taxon>Babesiidae</taxon>
        <taxon>Babesia</taxon>
    </lineage>
</organism>
<evidence type="ECO:0000256" key="1">
    <source>
        <dbReference type="SAM" id="MobiDB-lite"/>
    </source>
</evidence>
<gene>
    <name evidence="4" type="ORF">BgAZ_502650</name>
</gene>
<feature type="transmembrane region" description="Helical" evidence="2">
    <location>
        <begin position="246"/>
        <end position="265"/>
    </location>
</feature>
<dbReference type="Proteomes" id="UP001230268">
    <property type="component" value="Unassembled WGS sequence"/>
</dbReference>
<dbReference type="PANTHER" id="PTHR47219">
    <property type="entry name" value="RAB GTPASE-ACTIVATING PROTEIN 1-LIKE"/>
    <property type="match status" value="1"/>
</dbReference>
<accession>A0AAD8PCD0</accession>
<dbReference type="InterPro" id="IPR035969">
    <property type="entry name" value="Rab-GAP_TBC_sf"/>
</dbReference>